<sequence>MGMKRRLHFVLVAICFVVIMGSTGYYILFGGKPKFMDCLYMTVISITSVGYGEILNVTGNIPAQLFTMLLITFGMGVILYGISTLTALIIEGELSGILRRNKMDKEIKKLNNHYIVCGGGESGRHVLDELIKNKESVVLIEQDEGIIERCKTLNENLLYVKGDATDDQNLLAAGIERAAGIVISLPHDKDTLYVTMTARMLNKNIRIISKAVDHTLGIKLKMAGANSVVSPNFIGGLRMASEMLRPTVVDFPYSTLCTTREAGKWSGGGEGGMCVVRYCVIKKR</sequence>
<keyword evidence="2" id="KW-0812">Transmembrane</keyword>
<evidence type="ECO:0000313" key="4">
    <source>
        <dbReference type="EMBL" id="MBC8362366.1"/>
    </source>
</evidence>
<dbReference type="SUPFAM" id="SSF51735">
    <property type="entry name" value="NAD(P)-binding Rossmann-fold domains"/>
    <property type="match status" value="1"/>
</dbReference>
<dbReference type="PANTHER" id="PTHR43833:SF9">
    <property type="entry name" value="POTASSIUM CHANNEL PROTEIN YUGO-RELATED"/>
    <property type="match status" value="1"/>
</dbReference>
<dbReference type="Gene3D" id="3.40.50.720">
    <property type="entry name" value="NAD(P)-binding Rossmann-like Domain"/>
    <property type="match status" value="1"/>
</dbReference>
<gene>
    <name evidence="4" type="ORF">H8E23_13320</name>
</gene>
<dbReference type="Pfam" id="PF02254">
    <property type="entry name" value="TrkA_N"/>
    <property type="match status" value="1"/>
</dbReference>
<dbReference type="PROSITE" id="PS51201">
    <property type="entry name" value="RCK_N"/>
    <property type="match status" value="1"/>
</dbReference>
<dbReference type="Pfam" id="PF07885">
    <property type="entry name" value="Ion_trans_2"/>
    <property type="match status" value="1"/>
</dbReference>
<dbReference type="GO" id="GO:0006813">
    <property type="term" value="P:potassium ion transport"/>
    <property type="evidence" value="ECO:0007669"/>
    <property type="project" value="InterPro"/>
</dbReference>
<protein>
    <submittedName>
        <fullName evidence="4">NAD-binding protein</fullName>
    </submittedName>
</protein>
<proteinExistence type="predicted"/>
<evidence type="ECO:0000256" key="1">
    <source>
        <dbReference type="ARBA" id="ARBA00004651"/>
    </source>
</evidence>
<dbReference type="InterPro" id="IPR050721">
    <property type="entry name" value="Trk_Ktr_HKT_K-transport"/>
</dbReference>
<dbReference type="AlphaFoldDB" id="A0A8J6NSB0"/>
<organism evidence="4 5">
    <name type="scientific">Candidatus Desulfatibia profunda</name>
    <dbReference type="NCBI Taxonomy" id="2841695"/>
    <lineage>
        <taxon>Bacteria</taxon>
        <taxon>Pseudomonadati</taxon>
        <taxon>Thermodesulfobacteriota</taxon>
        <taxon>Desulfobacteria</taxon>
        <taxon>Desulfobacterales</taxon>
        <taxon>Desulfobacterales incertae sedis</taxon>
        <taxon>Candidatus Desulfatibia</taxon>
    </lineage>
</organism>
<feature type="non-terminal residue" evidence="4">
    <location>
        <position position="284"/>
    </location>
</feature>
<accession>A0A8J6NSB0</accession>
<name>A0A8J6NSB0_9BACT</name>
<dbReference type="PANTHER" id="PTHR43833">
    <property type="entry name" value="POTASSIUM CHANNEL PROTEIN 2-RELATED-RELATED"/>
    <property type="match status" value="1"/>
</dbReference>
<comment type="subcellular location">
    <subcellularLocation>
        <location evidence="1">Cell membrane</location>
        <topology evidence="1">Multi-pass membrane protein</topology>
    </subcellularLocation>
</comment>
<dbReference type="Proteomes" id="UP000603434">
    <property type="component" value="Unassembled WGS sequence"/>
</dbReference>
<dbReference type="InterPro" id="IPR013099">
    <property type="entry name" value="K_chnl_dom"/>
</dbReference>
<dbReference type="EMBL" id="JACNJH010000184">
    <property type="protein sequence ID" value="MBC8362366.1"/>
    <property type="molecule type" value="Genomic_DNA"/>
</dbReference>
<evidence type="ECO:0000259" key="3">
    <source>
        <dbReference type="PROSITE" id="PS51201"/>
    </source>
</evidence>
<keyword evidence="2" id="KW-0472">Membrane</keyword>
<feature type="domain" description="RCK N-terminal" evidence="3">
    <location>
        <begin position="111"/>
        <end position="230"/>
    </location>
</feature>
<reference evidence="4 5" key="1">
    <citation type="submission" date="2020-08" db="EMBL/GenBank/DDBJ databases">
        <title>Bridging the membrane lipid divide: bacteria of the FCB group superphylum have the potential to synthesize archaeal ether lipids.</title>
        <authorList>
            <person name="Villanueva L."/>
            <person name="Von Meijenfeldt F.A.B."/>
            <person name="Westbye A.B."/>
            <person name="Yadav S."/>
            <person name="Hopmans E.C."/>
            <person name="Dutilh B.E."/>
            <person name="Sinninghe Damste J.S."/>
        </authorList>
    </citation>
    <scope>NUCLEOTIDE SEQUENCE [LARGE SCALE GENOMIC DNA]</scope>
    <source>
        <strain evidence="4">NIOZ-UU30</strain>
    </source>
</reference>
<comment type="caution">
    <text evidence="4">The sequence shown here is derived from an EMBL/GenBank/DDBJ whole genome shotgun (WGS) entry which is preliminary data.</text>
</comment>
<feature type="transmembrane region" description="Helical" evidence="2">
    <location>
        <begin position="65"/>
        <end position="90"/>
    </location>
</feature>
<dbReference type="SUPFAM" id="SSF81324">
    <property type="entry name" value="Voltage-gated potassium channels"/>
    <property type="match status" value="1"/>
</dbReference>
<keyword evidence="2" id="KW-1133">Transmembrane helix</keyword>
<dbReference type="InterPro" id="IPR003148">
    <property type="entry name" value="RCK_N"/>
</dbReference>
<feature type="transmembrane region" description="Helical" evidence="2">
    <location>
        <begin position="7"/>
        <end position="27"/>
    </location>
</feature>
<evidence type="ECO:0000256" key="2">
    <source>
        <dbReference type="SAM" id="Phobius"/>
    </source>
</evidence>
<dbReference type="Gene3D" id="1.10.287.70">
    <property type="match status" value="1"/>
</dbReference>
<dbReference type="InterPro" id="IPR036291">
    <property type="entry name" value="NAD(P)-bd_dom_sf"/>
</dbReference>
<evidence type="ECO:0000313" key="5">
    <source>
        <dbReference type="Proteomes" id="UP000603434"/>
    </source>
</evidence>
<dbReference type="GO" id="GO:0005886">
    <property type="term" value="C:plasma membrane"/>
    <property type="evidence" value="ECO:0007669"/>
    <property type="project" value="UniProtKB-SubCell"/>
</dbReference>